<organism evidence="2 3">
    <name type="scientific">Camelus dromedarius</name>
    <name type="common">Dromedary</name>
    <name type="synonym">Arabian camel</name>
    <dbReference type="NCBI Taxonomy" id="9838"/>
    <lineage>
        <taxon>Eukaryota</taxon>
        <taxon>Metazoa</taxon>
        <taxon>Chordata</taxon>
        <taxon>Craniata</taxon>
        <taxon>Vertebrata</taxon>
        <taxon>Euteleostomi</taxon>
        <taxon>Mammalia</taxon>
        <taxon>Eutheria</taxon>
        <taxon>Laurasiatheria</taxon>
        <taxon>Artiodactyla</taxon>
        <taxon>Tylopoda</taxon>
        <taxon>Camelidae</taxon>
        <taxon>Camelus</taxon>
    </lineage>
</organism>
<sequence length="77" mass="9467">MRPVKSSTTMERKEKTTHTQPAELTGDVMRDPRREKQQQPRQWRHRRFLPFVKIVISFLRPRVKASHHQSIYTFRFY</sequence>
<evidence type="ECO:0000256" key="1">
    <source>
        <dbReference type="SAM" id="MobiDB-lite"/>
    </source>
</evidence>
<name>A0A5N4E4T8_CAMDR</name>
<comment type="caution">
    <text evidence="2">The sequence shown here is derived from an EMBL/GenBank/DDBJ whole genome shotgun (WGS) entry which is preliminary data.</text>
</comment>
<dbReference type="AlphaFoldDB" id="A0A5N4E4T8"/>
<protein>
    <submittedName>
        <fullName evidence="2">Uncharacterized protein</fullName>
    </submittedName>
</protein>
<reference evidence="2 3" key="1">
    <citation type="journal article" date="2019" name="Mol. Ecol. Resour.">
        <title>Improving Illumina assemblies with Hi-C and long reads: an example with the North African dromedary.</title>
        <authorList>
            <person name="Elbers J.P."/>
            <person name="Rogers M.F."/>
            <person name="Perelman P.L."/>
            <person name="Proskuryakova A.A."/>
            <person name="Serdyukova N.A."/>
            <person name="Johnson W.E."/>
            <person name="Horin P."/>
            <person name="Corander J."/>
            <person name="Murphy D."/>
            <person name="Burger P.A."/>
        </authorList>
    </citation>
    <scope>NUCLEOTIDE SEQUENCE [LARGE SCALE GENOMIC DNA]</scope>
    <source>
        <strain evidence="2">Drom800</strain>
        <tissue evidence="2">Blood</tissue>
    </source>
</reference>
<accession>A0A5N4E4T8</accession>
<feature type="region of interest" description="Disordered" evidence="1">
    <location>
        <begin position="1"/>
        <end position="42"/>
    </location>
</feature>
<feature type="compositionally biased region" description="Basic and acidic residues" evidence="1">
    <location>
        <begin position="28"/>
        <end position="38"/>
    </location>
</feature>
<evidence type="ECO:0000313" key="3">
    <source>
        <dbReference type="Proteomes" id="UP000299084"/>
    </source>
</evidence>
<gene>
    <name evidence="2" type="ORF">Cadr_000007408</name>
</gene>
<proteinExistence type="predicted"/>
<dbReference type="EMBL" id="JWIN03000005">
    <property type="protein sequence ID" value="KAB1278392.1"/>
    <property type="molecule type" value="Genomic_DNA"/>
</dbReference>
<dbReference type="Proteomes" id="UP000299084">
    <property type="component" value="Unassembled WGS sequence"/>
</dbReference>
<evidence type="ECO:0000313" key="2">
    <source>
        <dbReference type="EMBL" id="KAB1278392.1"/>
    </source>
</evidence>
<keyword evidence="3" id="KW-1185">Reference proteome</keyword>